<comment type="caution">
    <text evidence="1">The sequence shown here is derived from an EMBL/GenBank/DDBJ whole genome shotgun (WGS) entry which is preliminary data.</text>
</comment>
<proteinExistence type="predicted"/>
<dbReference type="AlphaFoldDB" id="A0A841BYS0"/>
<dbReference type="Proteomes" id="UP000587527">
    <property type="component" value="Unassembled WGS sequence"/>
</dbReference>
<keyword evidence="2" id="KW-1185">Reference proteome</keyword>
<evidence type="ECO:0000313" key="1">
    <source>
        <dbReference type="EMBL" id="MBB5871952.1"/>
    </source>
</evidence>
<dbReference type="EMBL" id="JACHMN010000002">
    <property type="protein sequence ID" value="MBB5871952.1"/>
    <property type="molecule type" value="Genomic_DNA"/>
</dbReference>
<sequence>MTDNNDSRAVADALAGVRDAVDRCRAVLAEPGRQHVVDLLDTASATSDLTAAILYLVAPLADETEPGTDDALERAADLAADSRRYIVTGLHLMAGAHAIAAAVVSLRQVTARPTQRRVTSRPAKSRWWPGLASMRSWAVRLWQETWMPPDPDLGRAP</sequence>
<gene>
    <name evidence="1" type="ORF">F4553_005331</name>
</gene>
<dbReference type="RefSeq" id="WP_246466547.1">
    <property type="nucleotide sequence ID" value="NZ_JACHMN010000002.1"/>
</dbReference>
<accession>A0A841BYS0</accession>
<evidence type="ECO:0000313" key="2">
    <source>
        <dbReference type="Proteomes" id="UP000587527"/>
    </source>
</evidence>
<name>A0A841BYS0_9ACTN</name>
<organism evidence="1 2">
    <name type="scientific">Allocatelliglobosispora scoriae</name>
    <dbReference type="NCBI Taxonomy" id="643052"/>
    <lineage>
        <taxon>Bacteria</taxon>
        <taxon>Bacillati</taxon>
        <taxon>Actinomycetota</taxon>
        <taxon>Actinomycetes</taxon>
        <taxon>Micromonosporales</taxon>
        <taxon>Micromonosporaceae</taxon>
        <taxon>Allocatelliglobosispora</taxon>
    </lineage>
</organism>
<reference evidence="1 2" key="1">
    <citation type="submission" date="2020-08" db="EMBL/GenBank/DDBJ databases">
        <title>Sequencing the genomes of 1000 actinobacteria strains.</title>
        <authorList>
            <person name="Klenk H.-P."/>
        </authorList>
    </citation>
    <scope>NUCLEOTIDE SEQUENCE [LARGE SCALE GENOMIC DNA]</scope>
    <source>
        <strain evidence="1 2">DSM 45362</strain>
    </source>
</reference>
<protein>
    <submittedName>
        <fullName evidence="1">Uncharacterized protein</fullName>
    </submittedName>
</protein>